<feature type="domain" description="Tf2-1-like SH3-like" evidence="1">
    <location>
        <begin position="69"/>
        <end position="134"/>
    </location>
</feature>
<reference evidence="2 3" key="1">
    <citation type="submission" date="2023-03" db="EMBL/GenBank/DDBJ databases">
        <title>WGS of Gossypium arboreum.</title>
        <authorList>
            <person name="Yu D."/>
        </authorList>
    </citation>
    <scope>NUCLEOTIDE SEQUENCE [LARGE SCALE GENOMIC DNA]</scope>
    <source>
        <tissue evidence="2">Leaf</tissue>
    </source>
</reference>
<organism evidence="2 3">
    <name type="scientific">Gossypium arboreum</name>
    <name type="common">Tree cotton</name>
    <name type="synonym">Gossypium nanking</name>
    <dbReference type="NCBI Taxonomy" id="29729"/>
    <lineage>
        <taxon>Eukaryota</taxon>
        <taxon>Viridiplantae</taxon>
        <taxon>Streptophyta</taxon>
        <taxon>Embryophyta</taxon>
        <taxon>Tracheophyta</taxon>
        <taxon>Spermatophyta</taxon>
        <taxon>Magnoliopsida</taxon>
        <taxon>eudicotyledons</taxon>
        <taxon>Gunneridae</taxon>
        <taxon>Pentapetalae</taxon>
        <taxon>rosids</taxon>
        <taxon>malvids</taxon>
        <taxon>Malvales</taxon>
        <taxon>Malvaceae</taxon>
        <taxon>Malvoideae</taxon>
        <taxon>Gossypium</taxon>
    </lineage>
</organism>
<proteinExistence type="predicted"/>
<evidence type="ECO:0000259" key="1">
    <source>
        <dbReference type="Pfam" id="PF24626"/>
    </source>
</evidence>
<dbReference type="InterPro" id="IPR056924">
    <property type="entry name" value="SH3_Tf2-1"/>
</dbReference>
<dbReference type="PANTHER" id="PTHR46148:SF44">
    <property type="entry name" value="GAG-POL POLYPROTEIN"/>
    <property type="match status" value="1"/>
</dbReference>
<dbReference type="InterPro" id="IPR016197">
    <property type="entry name" value="Chromo-like_dom_sf"/>
</dbReference>
<gene>
    <name evidence="2" type="ORF">PVK06_043559</name>
</gene>
<comment type="caution">
    <text evidence="2">The sequence shown here is derived from an EMBL/GenBank/DDBJ whole genome shotgun (WGS) entry which is preliminary data.</text>
</comment>
<sequence>MAPYEALYGRRCRTPSCWTELGERQVLGPELVADTEDKVKLIRDRLKEASDRQKSYADLKHKEIEYSVGDMVFLKVSPWKKILRFGKKGKLSPRFIGPYRILKRVGPVAYQLELPSELDRIHDVFHVSMLRRYRSDPTHVVPVAEIEVRADLTFEEEPVQILDRDVKVLRRKSVPLVKVLWRNHGREEATWEPEEAMQQQYPHLFGSGKFRG</sequence>
<evidence type="ECO:0000313" key="3">
    <source>
        <dbReference type="Proteomes" id="UP001358586"/>
    </source>
</evidence>
<dbReference type="Pfam" id="PF24626">
    <property type="entry name" value="SH3_Tf2-1"/>
    <property type="match status" value="1"/>
</dbReference>
<protein>
    <recommendedName>
        <fullName evidence="1">Tf2-1-like SH3-like domain-containing protein</fullName>
    </recommendedName>
</protein>
<dbReference type="Proteomes" id="UP001358586">
    <property type="component" value="Chromosome 12"/>
</dbReference>
<evidence type="ECO:0000313" key="2">
    <source>
        <dbReference type="EMBL" id="KAK5775641.1"/>
    </source>
</evidence>
<dbReference type="EMBL" id="JARKNE010000012">
    <property type="protein sequence ID" value="KAK5775641.1"/>
    <property type="molecule type" value="Genomic_DNA"/>
</dbReference>
<name>A0ABR0MNS7_GOSAR</name>
<keyword evidence="3" id="KW-1185">Reference proteome</keyword>
<accession>A0ABR0MNS7</accession>
<dbReference type="PANTHER" id="PTHR46148">
    <property type="entry name" value="CHROMO DOMAIN-CONTAINING PROTEIN"/>
    <property type="match status" value="1"/>
</dbReference>
<dbReference type="SUPFAM" id="SSF54160">
    <property type="entry name" value="Chromo domain-like"/>
    <property type="match status" value="1"/>
</dbReference>